<dbReference type="KEGG" id="kla:KLLA0_F24706g"/>
<dbReference type="EC" id="2.8.1.14" evidence="3"/>
<dbReference type="GO" id="GO:0005524">
    <property type="term" value="F:ATP binding"/>
    <property type="evidence" value="ECO:0007669"/>
    <property type="project" value="UniProtKB-KW"/>
</dbReference>
<dbReference type="FunFam" id="3.40.50.620:FF:000115">
    <property type="entry name" value="tRNA-specific 2-thiouridylase MnmA"/>
    <property type="match status" value="1"/>
</dbReference>
<keyword evidence="10" id="KW-1015">Disulfide bond</keyword>
<evidence type="ECO:0000256" key="11">
    <source>
        <dbReference type="ARBA" id="ARBA00049564"/>
    </source>
</evidence>
<evidence type="ECO:0000259" key="12">
    <source>
        <dbReference type="Pfam" id="PF20258"/>
    </source>
</evidence>
<evidence type="ECO:0000256" key="6">
    <source>
        <dbReference type="ARBA" id="ARBA00022694"/>
    </source>
</evidence>
<evidence type="ECO:0000313" key="14">
    <source>
        <dbReference type="EMBL" id="CAG98888.1"/>
    </source>
</evidence>
<dbReference type="PaxDb" id="284590-Q6CIQ9"/>
<comment type="function">
    <text evidence="1">Catalyzes the 2-thiolation of uridine at the wobble position (U34) of mitochondrial tRNA(Lys), tRNA(Glu) and tRNA(Gln). Required for the formation of 5-taurinomethyl-2-thiouridine (tm5s2U) of mitochondrial tRNA(Lys), tRNA(Glu), and tRNA(Gln) at the wobble position. ATP is required to activate the C2 atom of the wobble base.</text>
</comment>
<dbReference type="OMA" id="PFYVWDL"/>
<evidence type="ECO:0000256" key="2">
    <source>
        <dbReference type="ARBA" id="ARBA00006191"/>
    </source>
</evidence>
<dbReference type="STRING" id="284590.Q6CIQ9"/>
<dbReference type="GO" id="GO:0002143">
    <property type="term" value="P:tRNA wobble position uridine thiolation"/>
    <property type="evidence" value="ECO:0007669"/>
    <property type="project" value="TreeGrafter"/>
</dbReference>
<dbReference type="SUPFAM" id="SSF52402">
    <property type="entry name" value="Adenine nucleotide alpha hydrolases-like"/>
    <property type="match status" value="1"/>
</dbReference>
<dbReference type="GO" id="GO:0016783">
    <property type="term" value="F:sulfurtransferase activity"/>
    <property type="evidence" value="ECO:0007669"/>
    <property type="project" value="InterPro"/>
</dbReference>
<dbReference type="Pfam" id="PF03054">
    <property type="entry name" value="tRNA_Me_trans"/>
    <property type="match status" value="1"/>
</dbReference>
<keyword evidence="5" id="KW-0808">Transferase</keyword>
<keyword evidence="7" id="KW-0547">Nucleotide-binding</keyword>
<keyword evidence="8" id="KW-0067">ATP-binding</keyword>
<evidence type="ECO:0000256" key="3">
    <source>
        <dbReference type="ARBA" id="ARBA00011953"/>
    </source>
</evidence>
<dbReference type="InterPro" id="IPR046885">
    <property type="entry name" value="MnmA-like_C"/>
</dbReference>
<dbReference type="HOGENOM" id="CLU_035188_1_2_1"/>
<sequence>MSKITSRFLELCKQRRLPGYHVQSMPSKFDNIVVGMSGGVDSSVCAALFAAYPNVHGVYMQNWGKDQSLTRPEEDPCYEKEWKDAEKVAKHLNIPVEFVNFEKDYWLNVFAPMLEQYSMGYTPNPDIGCNQFVKFGKLMDHLDVKFGKNNYWLVMGHYARILRRDSGPERSEPHLMRGLYQQKDQSYYLSQVSVPSLNQMILPIGHLTKPEVREMAKEVDLHTATKPDSQGICFVNNSQHGKFKNFLKEYLPMELGNIITIDELTGKKTVWGKHPGIWSYTIGQKIGISLPQGDPRYQGAWYVSEKNKRTREIVIVRGKDNNNLFKDVVTVKHFKILSKNPLSKEELNEAINKETLHMQFRSLQTPVKVTSVEWINSNEFSLKLERKERAMAPGQYCCLYVNERVIGSGIIDCAR</sequence>
<comment type="similarity">
    <text evidence="2">Belongs to the MnmA/TRMU family.</text>
</comment>
<accession>Q6CIQ9</accession>
<dbReference type="CDD" id="cd01998">
    <property type="entry name" value="MnmA_TRMU-like"/>
    <property type="match status" value="1"/>
</dbReference>
<proteinExistence type="inferred from homology"/>
<evidence type="ECO:0000256" key="8">
    <source>
        <dbReference type="ARBA" id="ARBA00022840"/>
    </source>
</evidence>
<dbReference type="PANTHER" id="PTHR11933:SF5">
    <property type="entry name" value="MITOCHONDRIAL TRNA-SPECIFIC 2-THIOURIDYLASE 1"/>
    <property type="match status" value="1"/>
</dbReference>
<feature type="domain" description="tRNA-specific 2-thiouridylase MnmA-like C-terminal" evidence="12">
    <location>
        <begin position="351"/>
        <end position="411"/>
    </location>
</feature>
<gene>
    <name evidence="14" type="ORF">KLLA0_F24706g</name>
</gene>
<dbReference type="FunCoup" id="Q6CIQ9">
    <property type="interactions" value="396"/>
</dbReference>
<dbReference type="InterPro" id="IPR014729">
    <property type="entry name" value="Rossmann-like_a/b/a_fold"/>
</dbReference>
<evidence type="ECO:0000313" key="15">
    <source>
        <dbReference type="Proteomes" id="UP000000598"/>
    </source>
</evidence>
<dbReference type="EMBL" id="CR382126">
    <property type="protein sequence ID" value="CAG98888.1"/>
    <property type="molecule type" value="Genomic_DNA"/>
</dbReference>
<evidence type="ECO:0000256" key="1">
    <source>
        <dbReference type="ARBA" id="ARBA00003986"/>
    </source>
</evidence>
<dbReference type="Proteomes" id="UP000000598">
    <property type="component" value="Chromosome F"/>
</dbReference>
<evidence type="ECO:0000256" key="9">
    <source>
        <dbReference type="ARBA" id="ARBA00022884"/>
    </source>
</evidence>
<dbReference type="NCBIfam" id="TIGR00420">
    <property type="entry name" value="trmU"/>
    <property type="match status" value="1"/>
</dbReference>
<reference evidence="14 15" key="1">
    <citation type="journal article" date="2004" name="Nature">
        <title>Genome evolution in yeasts.</title>
        <authorList>
            <consortium name="Genolevures"/>
            <person name="Dujon B."/>
            <person name="Sherman D."/>
            <person name="Fischer G."/>
            <person name="Durrens P."/>
            <person name="Casaregola S."/>
            <person name="Lafontaine I."/>
            <person name="de Montigny J."/>
            <person name="Marck C."/>
            <person name="Neuveglise C."/>
            <person name="Talla E."/>
            <person name="Goffard N."/>
            <person name="Frangeul L."/>
            <person name="Aigle M."/>
            <person name="Anthouard V."/>
            <person name="Babour A."/>
            <person name="Barbe V."/>
            <person name="Barnay S."/>
            <person name="Blanchin S."/>
            <person name="Beckerich J.M."/>
            <person name="Beyne E."/>
            <person name="Bleykasten C."/>
            <person name="Boisrame A."/>
            <person name="Boyer J."/>
            <person name="Cattolico L."/>
            <person name="Confanioleri F."/>
            <person name="de Daruvar A."/>
            <person name="Despons L."/>
            <person name="Fabre E."/>
            <person name="Fairhead C."/>
            <person name="Ferry-Dumazet H."/>
            <person name="Groppi A."/>
            <person name="Hantraye F."/>
            <person name="Hennequin C."/>
            <person name="Jauniaux N."/>
            <person name="Joyet P."/>
            <person name="Kachouri R."/>
            <person name="Kerrest A."/>
            <person name="Koszul R."/>
            <person name="Lemaire M."/>
            <person name="Lesur I."/>
            <person name="Ma L."/>
            <person name="Muller H."/>
            <person name="Nicaud J.M."/>
            <person name="Nikolski M."/>
            <person name="Oztas S."/>
            <person name="Ozier-Kalogeropoulos O."/>
            <person name="Pellenz S."/>
            <person name="Potier S."/>
            <person name="Richard G.F."/>
            <person name="Straub M.L."/>
            <person name="Suleau A."/>
            <person name="Swennene D."/>
            <person name="Tekaia F."/>
            <person name="Wesolowski-Louvel M."/>
            <person name="Westhof E."/>
            <person name="Wirth B."/>
            <person name="Zeniou-Meyer M."/>
            <person name="Zivanovic I."/>
            <person name="Bolotin-Fukuhara M."/>
            <person name="Thierry A."/>
            <person name="Bouchier C."/>
            <person name="Caudron B."/>
            <person name="Scarpelli C."/>
            <person name="Gaillardin C."/>
            <person name="Weissenbach J."/>
            <person name="Wincker P."/>
            <person name="Souciet J.L."/>
        </authorList>
    </citation>
    <scope>NUCLEOTIDE SEQUENCE [LARGE SCALE GENOMIC DNA]</scope>
    <source>
        <strain evidence="15">ATCC 8585 / CBS 2359 / DSM 70799 / NBRC 1267 / NRRL Y-1140 / WM37</strain>
    </source>
</reference>
<evidence type="ECO:0000256" key="10">
    <source>
        <dbReference type="ARBA" id="ARBA00023157"/>
    </source>
</evidence>
<dbReference type="Gene3D" id="2.30.30.280">
    <property type="entry name" value="Adenine nucleotide alpha hydrolases-like domains"/>
    <property type="match status" value="1"/>
</dbReference>
<dbReference type="Pfam" id="PF20258">
    <property type="entry name" value="tRNA_Me_trans_C"/>
    <property type="match status" value="1"/>
</dbReference>
<dbReference type="InterPro" id="IPR023382">
    <property type="entry name" value="MnmA-like_central_sf"/>
</dbReference>
<evidence type="ECO:0000259" key="13">
    <source>
        <dbReference type="Pfam" id="PF20259"/>
    </source>
</evidence>
<evidence type="ECO:0000256" key="7">
    <source>
        <dbReference type="ARBA" id="ARBA00022741"/>
    </source>
</evidence>
<dbReference type="AlphaFoldDB" id="Q6CIQ9"/>
<dbReference type="Pfam" id="PF20259">
    <property type="entry name" value="tRNA_Me_trans_M"/>
    <property type="match status" value="1"/>
</dbReference>
<name>Q6CIQ9_KLULA</name>
<dbReference type="GO" id="GO:0005739">
    <property type="term" value="C:mitochondrion"/>
    <property type="evidence" value="ECO:0007669"/>
    <property type="project" value="TreeGrafter"/>
</dbReference>
<keyword evidence="9" id="KW-0694">RNA-binding</keyword>
<evidence type="ECO:0000256" key="5">
    <source>
        <dbReference type="ARBA" id="ARBA00022679"/>
    </source>
</evidence>
<evidence type="ECO:0000256" key="4">
    <source>
        <dbReference type="ARBA" id="ARBA00022555"/>
    </source>
</evidence>
<dbReference type="Gene3D" id="2.40.30.10">
    <property type="entry name" value="Translation factors"/>
    <property type="match status" value="1"/>
</dbReference>
<dbReference type="GO" id="GO:0000049">
    <property type="term" value="F:tRNA binding"/>
    <property type="evidence" value="ECO:0007669"/>
    <property type="project" value="UniProtKB-KW"/>
</dbReference>
<keyword evidence="15" id="KW-1185">Reference proteome</keyword>
<dbReference type="InterPro" id="IPR004506">
    <property type="entry name" value="MnmA-like"/>
</dbReference>
<dbReference type="Gene3D" id="3.40.50.620">
    <property type="entry name" value="HUPs"/>
    <property type="match status" value="1"/>
</dbReference>
<organism evidence="14 15">
    <name type="scientific">Kluyveromyces lactis (strain ATCC 8585 / CBS 2359 / DSM 70799 / NBRC 1267 / NRRL Y-1140 / WM37)</name>
    <name type="common">Yeast</name>
    <name type="synonym">Candida sphaerica</name>
    <dbReference type="NCBI Taxonomy" id="284590"/>
    <lineage>
        <taxon>Eukaryota</taxon>
        <taxon>Fungi</taxon>
        <taxon>Dikarya</taxon>
        <taxon>Ascomycota</taxon>
        <taxon>Saccharomycotina</taxon>
        <taxon>Saccharomycetes</taxon>
        <taxon>Saccharomycetales</taxon>
        <taxon>Saccharomycetaceae</taxon>
        <taxon>Kluyveromyces</taxon>
    </lineage>
</organism>
<feature type="domain" description="tRNA-specific 2-thiouridylase MnmA-like central" evidence="13">
    <location>
        <begin position="244"/>
        <end position="317"/>
    </location>
</feature>
<dbReference type="NCBIfam" id="NF001138">
    <property type="entry name" value="PRK00143.1"/>
    <property type="match status" value="1"/>
</dbReference>
<comment type="catalytic activity">
    <reaction evidence="11">
        <text>5-taurinomethyluridine(34) in tRNA + S-sulfanyl-L-cysteinyl-[protein] + AH2 + ATP = 5-taurinomethyl-2-thiouridine(34) in tRNA + L-cysteinyl-[protein] + A + AMP + diphosphate + H(+)</text>
        <dbReference type="Rhea" id="RHEA:47040"/>
        <dbReference type="Rhea" id="RHEA-COMP:10131"/>
        <dbReference type="Rhea" id="RHEA-COMP:11726"/>
        <dbReference type="Rhea" id="RHEA-COMP:11732"/>
        <dbReference type="Rhea" id="RHEA-COMP:11733"/>
        <dbReference type="ChEBI" id="CHEBI:13193"/>
        <dbReference type="ChEBI" id="CHEBI:15378"/>
        <dbReference type="ChEBI" id="CHEBI:17499"/>
        <dbReference type="ChEBI" id="CHEBI:29950"/>
        <dbReference type="ChEBI" id="CHEBI:30616"/>
        <dbReference type="ChEBI" id="CHEBI:33019"/>
        <dbReference type="ChEBI" id="CHEBI:61963"/>
        <dbReference type="ChEBI" id="CHEBI:87171"/>
        <dbReference type="ChEBI" id="CHEBI:87172"/>
        <dbReference type="ChEBI" id="CHEBI:456215"/>
        <dbReference type="EC" id="2.8.1.14"/>
    </reaction>
</comment>
<dbReference type="PANTHER" id="PTHR11933">
    <property type="entry name" value="TRNA 5-METHYLAMINOMETHYL-2-THIOURIDYLATE -METHYLTRANSFERASE"/>
    <property type="match status" value="1"/>
</dbReference>
<dbReference type="eggNOG" id="KOG2805">
    <property type="taxonomic scope" value="Eukaryota"/>
</dbReference>
<keyword evidence="6" id="KW-0819">tRNA processing</keyword>
<keyword evidence="4" id="KW-0820">tRNA-binding</keyword>
<dbReference type="InterPro" id="IPR046884">
    <property type="entry name" value="MnmA-like_central"/>
</dbReference>
<dbReference type="InParanoid" id="Q6CIQ9"/>
<protein>
    <recommendedName>
        <fullName evidence="3">tRNA-5-taurinomethyluridine 2-sulfurtransferase</fullName>
        <ecNumber evidence="3">2.8.1.14</ecNumber>
    </recommendedName>
</protein>